<keyword evidence="2" id="KW-0812">Transmembrane</keyword>
<feature type="region of interest" description="Disordered" evidence="1">
    <location>
        <begin position="1"/>
        <end position="21"/>
    </location>
</feature>
<feature type="compositionally biased region" description="Pro residues" evidence="1">
    <location>
        <begin position="9"/>
        <end position="19"/>
    </location>
</feature>
<feature type="transmembrane region" description="Helical" evidence="2">
    <location>
        <begin position="31"/>
        <end position="56"/>
    </location>
</feature>
<gene>
    <name evidence="3" type="ORF">FSB_LOCUS29730</name>
</gene>
<evidence type="ECO:0000256" key="2">
    <source>
        <dbReference type="SAM" id="Phobius"/>
    </source>
</evidence>
<reference evidence="3" key="1">
    <citation type="submission" date="2018-02" db="EMBL/GenBank/DDBJ databases">
        <authorList>
            <person name="Cohen D.B."/>
            <person name="Kent A.D."/>
        </authorList>
    </citation>
    <scope>NUCLEOTIDE SEQUENCE</scope>
</reference>
<name>A0A2N9GQV9_FAGSY</name>
<protein>
    <recommendedName>
        <fullName evidence="4">Transmembrane protein</fullName>
    </recommendedName>
</protein>
<evidence type="ECO:0000313" key="3">
    <source>
        <dbReference type="EMBL" id="SPD01848.1"/>
    </source>
</evidence>
<proteinExistence type="predicted"/>
<keyword evidence="2" id="KW-1133">Transmembrane helix</keyword>
<dbReference type="EMBL" id="OIVN01002230">
    <property type="protein sequence ID" value="SPD01848.1"/>
    <property type="molecule type" value="Genomic_DNA"/>
</dbReference>
<sequence length="127" mass="13885">MSPSVLTPSPVPAGPSPHPFPRHSQPLPPTLYLLSLSQLQGSIFVLILVWVCWVFVVDLEFTCRLAVEGWGTGAMRGGGGCGWGTSAVRGRGGGGWVEIDEEERERAINVQRRGFWGEREREKKVGV</sequence>
<dbReference type="AlphaFoldDB" id="A0A2N9GQV9"/>
<keyword evidence="2" id="KW-0472">Membrane</keyword>
<accession>A0A2N9GQV9</accession>
<evidence type="ECO:0008006" key="4">
    <source>
        <dbReference type="Google" id="ProtNLM"/>
    </source>
</evidence>
<organism evidence="3">
    <name type="scientific">Fagus sylvatica</name>
    <name type="common">Beechnut</name>
    <dbReference type="NCBI Taxonomy" id="28930"/>
    <lineage>
        <taxon>Eukaryota</taxon>
        <taxon>Viridiplantae</taxon>
        <taxon>Streptophyta</taxon>
        <taxon>Embryophyta</taxon>
        <taxon>Tracheophyta</taxon>
        <taxon>Spermatophyta</taxon>
        <taxon>Magnoliopsida</taxon>
        <taxon>eudicotyledons</taxon>
        <taxon>Gunneridae</taxon>
        <taxon>Pentapetalae</taxon>
        <taxon>rosids</taxon>
        <taxon>fabids</taxon>
        <taxon>Fagales</taxon>
        <taxon>Fagaceae</taxon>
        <taxon>Fagus</taxon>
    </lineage>
</organism>
<evidence type="ECO:0000256" key="1">
    <source>
        <dbReference type="SAM" id="MobiDB-lite"/>
    </source>
</evidence>